<dbReference type="GO" id="GO:0005886">
    <property type="term" value="C:plasma membrane"/>
    <property type="evidence" value="ECO:0007669"/>
    <property type="project" value="TreeGrafter"/>
</dbReference>
<evidence type="ECO:0000259" key="3">
    <source>
        <dbReference type="Pfam" id="PF23892"/>
    </source>
</evidence>
<dbReference type="PANTHER" id="PTHR47870:SF4">
    <property type="entry name" value="CYTOCHROME C-TYPE BIOGENESIS PROTEIN CYCH"/>
    <property type="match status" value="1"/>
</dbReference>
<evidence type="ECO:0000256" key="2">
    <source>
        <dbReference type="ARBA" id="ARBA00022748"/>
    </source>
</evidence>
<dbReference type="GO" id="GO:0030313">
    <property type="term" value="C:cell envelope"/>
    <property type="evidence" value="ECO:0007669"/>
    <property type="project" value="UniProtKB-SubCell"/>
</dbReference>
<dbReference type="InterPro" id="IPR011990">
    <property type="entry name" value="TPR-like_helical_dom_sf"/>
</dbReference>
<evidence type="ECO:0000313" key="5">
    <source>
        <dbReference type="Proteomes" id="UP000051934"/>
    </source>
</evidence>
<dbReference type="InterPro" id="IPR017560">
    <property type="entry name" value="Cyt_c_biogenesis_CcmI"/>
</dbReference>
<dbReference type="SUPFAM" id="SSF48452">
    <property type="entry name" value="TPR-like"/>
    <property type="match status" value="1"/>
</dbReference>
<dbReference type="Gene3D" id="1.25.40.10">
    <property type="entry name" value="Tetratricopeptide repeat domain"/>
    <property type="match status" value="1"/>
</dbReference>
<dbReference type="InterPro" id="IPR056412">
    <property type="entry name" value="Ig_CycH"/>
</dbReference>
<accession>A0A0R2SCS3</accession>
<dbReference type="AlphaFoldDB" id="A0A0R2SCS3"/>
<keyword evidence="2" id="KW-0201">Cytochrome c-type biogenesis</keyword>
<protein>
    <recommendedName>
        <fullName evidence="3">Cytochrome c-type biogenesis protein H Ig-like domain-containing protein</fullName>
    </recommendedName>
</protein>
<dbReference type="Pfam" id="PF23892">
    <property type="entry name" value="Ig_CycH"/>
    <property type="match status" value="1"/>
</dbReference>
<dbReference type="GO" id="GO:0017004">
    <property type="term" value="P:cytochrome complex assembly"/>
    <property type="evidence" value="ECO:0007669"/>
    <property type="project" value="UniProtKB-KW"/>
</dbReference>
<reference evidence="4 5" key="1">
    <citation type="submission" date="2015-10" db="EMBL/GenBank/DDBJ databases">
        <title>Metagenome-Assembled Genomes uncover a global brackish microbiome.</title>
        <authorList>
            <person name="Hugerth L.W."/>
            <person name="Larsson J."/>
            <person name="Alneberg J."/>
            <person name="Lindh M.V."/>
            <person name="Legrand C."/>
            <person name="Pinhassi J."/>
            <person name="Andersson A.F."/>
        </authorList>
    </citation>
    <scope>NUCLEOTIDE SEQUENCE [LARGE SCALE GENOMIC DNA]</scope>
    <source>
        <strain evidence="4">BACL4 MAG-120507-bin80</strain>
    </source>
</reference>
<name>A0A0R2SCS3_9GAMM</name>
<evidence type="ECO:0000256" key="1">
    <source>
        <dbReference type="ARBA" id="ARBA00004196"/>
    </source>
</evidence>
<sequence>MLFWTLAALLAVMAIAFFVIPFYRANGGDEEAVGSVQRSENLLLFAERESELAEDLAAGEIDSEEHATLLRELQQSLLDDVQDTRPKRAPIAISSRGWLVIGLIAVSLPAVSVTLYQRWGFIDDVQVMGLFQESLAAQGDVAAASALVTELGELVKNGSENPWVWYFLGENFATIGRFNEAEISYRQAAERLSGQPEEALVLGRAALALYIKSEFRFTPELNALIEQAQAINPNEIAVIQLLAADAQNRGDYAAAIANWRILIQLDPNSPEAQALRGEIANAQRLLREESGEEIVGPEIEVRLALAEGLSLDPNLRVFVAVRSAEREGMPPLAAVGLSVADLPTTISLDNSSQVGPFNLSSADLVRVSALVSLNGTANPSRGDYRVVSDDFAHNGQHAIVTLTISDEVE</sequence>
<proteinExistence type="predicted"/>
<dbReference type="EMBL" id="LIBB01000054">
    <property type="protein sequence ID" value="KRO72657.1"/>
    <property type="molecule type" value="Genomic_DNA"/>
</dbReference>
<dbReference type="PANTHER" id="PTHR47870">
    <property type="entry name" value="CYTOCHROME C-TYPE BIOGENESIS PROTEIN CCMH"/>
    <property type="match status" value="1"/>
</dbReference>
<evidence type="ECO:0000313" key="4">
    <source>
        <dbReference type="EMBL" id="KRO72657.1"/>
    </source>
</evidence>
<comment type="caution">
    <text evidence="4">The sequence shown here is derived from an EMBL/GenBank/DDBJ whole genome shotgun (WGS) entry which is preliminary data.</text>
</comment>
<gene>
    <name evidence="4" type="ORF">ABR69_11245</name>
</gene>
<organism evidence="4 5">
    <name type="scientific">OM182 bacterium BACL3 MAG-120507-bin80</name>
    <dbReference type="NCBI Taxonomy" id="1655577"/>
    <lineage>
        <taxon>Bacteria</taxon>
        <taxon>Pseudomonadati</taxon>
        <taxon>Pseudomonadota</taxon>
        <taxon>Gammaproteobacteria</taxon>
        <taxon>OMG group</taxon>
        <taxon>OM182 clade</taxon>
    </lineage>
</organism>
<dbReference type="SMART" id="SM00028">
    <property type="entry name" value="TPR"/>
    <property type="match status" value="2"/>
</dbReference>
<dbReference type="NCBIfam" id="TIGR03142">
    <property type="entry name" value="cytochro_ccmI"/>
    <property type="match status" value="1"/>
</dbReference>
<dbReference type="Proteomes" id="UP000051934">
    <property type="component" value="Unassembled WGS sequence"/>
</dbReference>
<feature type="domain" description="Cytochrome c-type biogenesis protein H Ig-like" evidence="3">
    <location>
        <begin position="299"/>
        <end position="404"/>
    </location>
</feature>
<comment type="subcellular location">
    <subcellularLocation>
        <location evidence="1">Cell envelope</location>
    </subcellularLocation>
</comment>
<dbReference type="InterPro" id="IPR019734">
    <property type="entry name" value="TPR_rpt"/>
</dbReference>
<dbReference type="InterPro" id="IPR051263">
    <property type="entry name" value="C-type_cytochrome_biogenesis"/>
</dbReference>